<keyword evidence="4" id="KW-0808">Transferase</keyword>
<keyword evidence="5" id="KW-0547">Nucleotide-binding</keyword>
<evidence type="ECO:0000313" key="15">
    <source>
        <dbReference type="Proteomes" id="UP000268313"/>
    </source>
</evidence>
<dbReference type="PROSITE" id="PS50110">
    <property type="entry name" value="RESPONSE_REGULATORY"/>
    <property type="match status" value="1"/>
</dbReference>
<dbReference type="FunFam" id="1.10.287.130:FF:000045">
    <property type="entry name" value="Two-component system sensor histidine kinase/response regulator"/>
    <property type="match status" value="1"/>
</dbReference>
<evidence type="ECO:0000256" key="10">
    <source>
        <dbReference type="SAM" id="Coils"/>
    </source>
</evidence>
<gene>
    <name evidence="14" type="ORF">D7X32_18510</name>
</gene>
<dbReference type="PANTHER" id="PTHR43547">
    <property type="entry name" value="TWO-COMPONENT HISTIDINE KINASE"/>
    <property type="match status" value="1"/>
</dbReference>
<dbReference type="Pfam" id="PF00072">
    <property type="entry name" value="Response_reg"/>
    <property type="match status" value="1"/>
</dbReference>
<dbReference type="OrthoDB" id="5523050at2"/>
<dbReference type="EC" id="2.7.13.3" evidence="2"/>
<dbReference type="PANTHER" id="PTHR43547:SF2">
    <property type="entry name" value="HYBRID SIGNAL TRANSDUCTION HISTIDINE KINASE C"/>
    <property type="match status" value="1"/>
</dbReference>
<accession>A0A3A8KCP2</accession>
<dbReference type="SUPFAM" id="SSF47384">
    <property type="entry name" value="Homodimeric domain of signal transducing histidine kinase"/>
    <property type="match status" value="2"/>
</dbReference>
<evidence type="ECO:0000256" key="3">
    <source>
        <dbReference type="ARBA" id="ARBA00022553"/>
    </source>
</evidence>
<dbReference type="SUPFAM" id="SSF55781">
    <property type="entry name" value="GAF domain-like"/>
    <property type="match status" value="1"/>
</dbReference>
<feature type="region of interest" description="Disordered" evidence="11">
    <location>
        <begin position="592"/>
        <end position="616"/>
    </location>
</feature>
<evidence type="ECO:0000256" key="5">
    <source>
        <dbReference type="ARBA" id="ARBA00022741"/>
    </source>
</evidence>
<dbReference type="InterPro" id="IPR004358">
    <property type="entry name" value="Sig_transdc_His_kin-like_C"/>
</dbReference>
<dbReference type="InterPro" id="IPR005467">
    <property type="entry name" value="His_kinase_dom"/>
</dbReference>
<evidence type="ECO:0000256" key="2">
    <source>
        <dbReference type="ARBA" id="ARBA00012438"/>
    </source>
</evidence>
<evidence type="ECO:0000256" key="11">
    <source>
        <dbReference type="SAM" id="MobiDB-lite"/>
    </source>
</evidence>
<dbReference type="Gene3D" id="3.30.565.10">
    <property type="entry name" value="Histidine kinase-like ATPase, C-terminal domain"/>
    <property type="match status" value="2"/>
</dbReference>
<keyword evidence="3 9" id="KW-0597">Phosphoprotein</keyword>
<keyword evidence="7" id="KW-0067">ATP-binding</keyword>
<evidence type="ECO:0000313" key="14">
    <source>
        <dbReference type="EMBL" id="RKH01981.1"/>
    </source>
</evidence>
<organism evidence="14 15">
    <name type="scientific">Corallococcus carmarthensis</name>
    <dbReference type="NCBI Taxonomy" id="2316728"/>
    <lineage>
        <taxon>Bacteria</taxon>
        <taxon>Pseudomonadati</taxon>
        <taxon>Myxococcota</taxon>
        <taxon>Myxococcia</taxon>
        <taxon>Myxococcales</taxon>
        <taxon>Cystobacterineae</taxon>
        <taxon>Myxococcaceae</taxon>
        <taxon>Corallococcus</taxon>
    </lineage>
</organism>
<name>A0A3A8KCP2_9BACT</name>
<dbReference type="CDD" id="cd17574">
    <property type="entry name" value="REC_OmpR"/>
    <property type="match status" value="1"/>
</dbReference>
<feature type="coiled-coil region" evidence="10">
    <location>
        <begin position="726"/>
        <end position="762"/>
    </location>
</feature>
<sequence length="1128" mass="122497">MAALIASLDWSRSPLGPIESWPQSLRTTVSLCLASNFPINIIWGDGHNQIYNAGYRVLCGAVHPRAMGESYRVTWASAWSALREPFERALAGETSYLENQRMFLERNGYPEETFFTFSLSPIRDESGRVVGLFHPVTETTPSMLAERRTRTLRDIADRAGQALVFDEACELLLATLGAYSFDVPFALLYVTSADGNEARLRGLCGTVAGMPFAPEVIRLTGTADDEAWPLERAAKSGRVEQVADLEARFGPVVAGPYPEPVKSSFVLPVRVAGVEAPLGYLVIGVSQRLPLDGTYRAFVDMLGTAVSAALGNVRAYEAERRRAEALAEIDQAKTAFFSNVSHEFRTPLTLMLGPVEDLLAGVRGALPEAAHGELQVVHRNALRLLKLVNALLDFSRIEAGRAQATVEATDLSALTRDIASAFRSAVERGGMQLVVDAEPLGEPVFVDREMWEKIVLNLVSNAFKFTHAGEIRVELRREDGFARLSVRDTGIGIPESELGKVFQRFHRVKEARGRTHEGSGIGLALVHDLAKLHGGAVEVKSVEGQGSTFFVRVPFGRGFAMGLPVLEAERPPANPIRVEAFVEEALRWSVDPSEEPVPVPAAPPGTPAPVEETGPRPRILLADDNADMRDYVRRLLSRRYDVTAVANGAEALRSARESRPDLVLSDVMMPVMDGIQLVQQLRADEALRTLPVILLSARAGEEATASGLELGADDYLTKPFAAKELLARVQAQLTMAAMRLRAAEQEAHAEQLEQQQRWLEAVLDRLPTPTLLMDPDSGEFTFANRAAHQLADGRFPTDLATAEHGLGFHLTDEAGGPLVLERALEIPLRDLEVVGHSVTKRLHLVVDSDVVPALGQQPSRTILSLRDISGLKRVEQELKALLGARDEFLSIASHELKTPITSLLLQLQMAERNVKAVAEGRAGNPERLARSLTVSLVQVDRLTRLVEDLLDVARIRSGTFELNCREVDLVQLASDVLERLSGQLAQVGCPSRLEAPPGMVGDVDAHRLEQVLTNLITNAMRYAPGGPLVVRLQELGDLMRIEVRDHGPGVPEAQRESIFDRFDRGIASRNAGGLGLGLFISKQIVAAHGGRISVEGPPDGGACFVVLLPRSPAHAQASGGMTLAGGGA</sequence>
<dbReference type="InterPro" id="IPR001789">
    <property type="entry name" value="Sig_transdc_resp-reg_receiver"/>
</dbReference>
<evidence type="ECO:0000256" key="7">
    <source>
        <dbReference type="ARBA" id="ARBA00022840"/>
    </source>
</evidence>
<dbReference type="InterPro" id="IPR011006">
    <property type="entry name" value="CheY-like_superfamily"/>
</dbReference>
<dbReference type="Proteomes" id="UP000268313">
    <property type="component" value="Unassembled WGS sequence"/>
</dbReference>
<dbReference type="SUPFAM" id="SSF55785">
    <property type="entry name" value="PYP-like sensor domain (PAS domain)"/>
    <property type="match status" value="1"/>
</dbReference>
<protein>
    <recommendedName>
        <fullName evidence="2">histidine kinase</fullName>
        <ecNumber evidence="2">2.7.13.3</ecNumber>
    </recommendedName>
</protein>
<feature type="compositionally biased region" description="Pro residues" evidence="11">
    <location>
        <begin position="595"/>
        <end position="607"/>
    </location>
</feature>
<dbReference type="PRINTS" id="PR00344">
    <property type="entry name" value="BCTRLSENSOR"/>
</dbReference>
<dbReference type="Gene3D" id="3.30.450.40">
    <property type="match status" value="1"/>
</dbReference>
<evidence type="ECO:0000256" key="1">
    <source>
        <dbReference type="ARBA" id="ARBA00000085"/>
    </source>
</evidence>
<keyword evidence="8" id="KW-0902">Two-component regulatory system</keyword>
<dbReference type="InterPro" id="IPR003594">
    <property type="entry name" value="HATPase_dom"/>
</dbReference>
<feature type="domain" description="Histidine kinase" evidence="12">
    <location>
        <begin position="891"/>
        <end position="1112"/>
    </location>
</feature>
<dbReference type="SMART" id="SM00387">
    <property type="entry name" value="HATPase_c"/>
    <property type="match status" value="2"/>
</dbReference>
<keyword evidence="6" id="KW-0418">Kinase</keyword>
<evidence type="ECO:0000256" key="8">
    <source>
        <dbReference type="ARBA" id="ARBA00023012"/>
    </source>
</evidence>
<dbReference type="FunFam" id="3.30.565.10:FF:000037">
    <property type="entry name" value="Hybrid sensor histidine kinase/response regulator"/>
    <property type="match status" value="1"/>
</dbReference>
<dbReference type="Pfam" id="PF00512">
    <property type="entry name" value="HisKA"/>
    <property type="match status" value="2"/>
</dbReference>
<dbReference type="InterPro" id="IPR036890">
    <property type="entry name" value="HATPase_C_sf"/>
</dbReference>
<dbReference type="EMBL" id="RAWE01000061">
    <property type="protein sequence ID" value="RKH01981.1"/>
    <property type="molecule type" value="Genomic_DNA"/>
</dbReference>
<dbReference type="InterPro" id="IPR003661">
    <property type="entry name" value="HisK_dim/P_dom"/>
</dbReference>
<dbReference type="SUPFAM" id="SSF52172">
    <property type="entry name" value="CheY-like"/>
    <property type="match status" value="1"/>
</dbReference>
<dbReference type="SMART" id="SM00388">
    <property type="entry name" value="HisKA"/>
    <property type="match status" value="2"/>
</dbReference>
<dbReference type="InterPro" id="IPR036097">
    <property type="entry name" value="HisK_dim/P_sf"/>
</dbReference>
<feature type="domain" description="Response regulatory" evidence="13">
    <location>
        <begin position="618"/>
        <end position="733"/>
    </location>
</feature>
<dbReference type="InterPro" id="IPR035965">
    <property type="entry name" value="PAS-like_dom_sf"/>
</dbReference>
<evidence type="ECO:0000259" key="13">
    <source>
        <dbReference type="PROSITE" id="PS50110"/>
    </source>
</evidence>
<keyword evidence="10" id="KW-0175">Coiled coil</keyword>
<feature type="domain" description="Histidine kinase" evidence="12">
    <location>
        <begin position="339"/>
        <end position="557"/>
    </location>
</feature>
<dbReference type="CDD" id="cd00082">
    <property type="entry name" value="HisKA"/>
    <property type="match status" value="2"/>
</dbReference>
<dbReference type="Pfam" id="PF02518">
    <property type="entry name" value="HATPase_c"/>
    <property type="match status" value="2"/>
</dbReference>
<dbReference type="GO" id="GO:0000155">
    <property type="term" value="F:phosphorelay sensor kinase activity"/>
    <property type="evidence" value="ECO:0007669"/>
    <property type="project" value="InterPro"/>
</dbReference>
<evidence type="ECO:0000256" key="4">
    <source>
        <dbReference type="ARBA" id="ARBA00022679"/>
    </source>
</evidence>
<dbReference type="SMART" id="SM00448">
    <property type="entry name" value="REC"/>
    <property type="match status" value="1"/>
</dbReference>
<feature type="modified residue" description="4-aspartylphosphate" evidence="9">
    <location>
        <position position="666"/>
    </location>
</feature>
<reference evidence="15" key="1">
    <citation type="submission" date="2018-09" db="EMBL/GenBank/DDBJ databases">
        <authorList>
            <person name="Livingstone P.G."/>
            <person name="Whitworth D.E."/>
        </authorList>
    </citation>
    <scope>NUCLEOTIDE SEQUENCE [LARGE SCALE GENOMIC DNA]</scope>
    <source>
        <strain evidence="15">CA043D</strain>
    </source>
</reference>
<dbReference type="CDD" id="cd00075">
    <property type="entry name" value="HATPase"/>
    <property type="match status" value="1"/>
</dbReference>
<dbReference type="RefSeq" id="WP_120603881.1">
    <property type="nucleotide sequence ID" value="NZ_RAWE01000061.1"/>
</dbReference>
<proteinExistence type="predicted"/>
<dbReference type="Gene3D" id="1.10.287.130">
    <property type="match status" value="2"/>
</dbReference>
<keyword evidence="15" id="KW-1185">Reference proteome</keyword>
<dbReference type="InterPro" id="IPR029016">
    <property type="entry name" value="GAF-like_dom_sf"/>
</dbReference>
<dbReference type="GO" id="GO:0005524">
    <property type="term" value="F:ATP binding"/>
    <property type="evidence" value="ECO:0007669"/>
    <property type="project" value="UniProtKB-KW"/>
</dbReference>
<evidence type="ECO:0000259" key="12">
    <source>
        <dbReference type="PROSITE" id="PS50109"/>
    </source>
</evidence>
<dbReference type="SUPFAM" id="SSF55874">
    <property type="entry name" value="ATPase domain of HSP90 chaperone/DNA topoisomerase II/histidine kinase"/>
    <property type="match status" value="2"/>
</dbReference>
<comment type="caution">
    <text evidence="14">The sequence shown here is derived from an EMBL/GenBank/DDBJ whole genome shotgun (WGS) entry which is preliminary data.</text>
</comment>
<dbReference type="AlphaFoldDB" id="A0A3A8KCP2"/>
<comment type="catalytic activity">
    <reaction evidence="1">
        <text>ATP + protein L-histidine = ADP + protein N-phospho-L-histidine.</text>
        <dbReference type="EC" id="2.7.13.3"/>
    </reaction>
</comment>
<dbReference type="Gene3D" id="3.30.450.20">
    <property type="entry name" value="PAS domain"/>
    <property type="match status" value="2"/>
</dbReference>
<dbReference type="Gene3D" id="3.40.50.2300">
    <property type="match status" value="1"/>
</dbReference>
<evidence type="ECO:0000256" key="6">
    <source>
        <dbReference type="ARBA" id="ARBA00022777"/>
    </source>
</evidence>
<dbReference type="CDD" id="cd16922">
    <property type="entry name" value="HATPase_EvgS-ArcB-TorS-like"/>
    <property type="match status" value="1"/>
</dbReference>
<evidence type="ECO:0000256" key="9">
    <source>
        <dbReference type="PROSITE-ProRule" id="PRU00169"/>
    </source>
</evidence>
<dbReference type="PROSITE" id="PS50109">
    <property type="entry name" value="HIS_KIN"/>
    <property type="match status" value="2"/>
</dbReference>